<dbReference type="EMBL" id="GBHO01041966">
    <property type="protein sequence ID" value="JAG01638.1"/>
    <property type="molecule type" value="Transcribed_RNA"/>
</dbReference>
<dbReference type="SFLD" id="SFLDG00179">
    <property type="entry name" value="mandelate_racemase"/>
    <property type="match status" value="1"/>
</dbReference>
<dbReference type="GO" id="GO:0009063">
    <property type="term" value="P:amino acid catabolic process"/>
    <property type="evidence" value="ECO:0007669"/>
    <property type="project" value="InterPro"/>
</dbReference>
<evidence type="ECO:0000256" key="2">
    <source>
        <dbReference type="ARBA" id="ARBA00001946"/>
    </source>
</evidence>
<dbReference type="InterPro" id="IPR013342">
    <property type="entry name" value="Mandelate_racemase_C"/>
</dbReference>
<evidence type="ECO:0000256" key="9">
    <source>
        <dbReference type="ARBA" id="ARBA00078003"/>
    </source>
</evidence>
<dbReference type="InterPro" id="IPR013341">
    <property type="entry name" value="Mandelate_racemase_N_dom"/>
</dbReference>
<evidence type="ECO:0000256" key="1">
    <source>
        <dbReference type="ARBA" id="ARBA00001737"/>
    </source>
</evidence>
<evidence type="ECO:0000256" key="4">
    <source>
        <dbReference type="ARBA" id="ARBA00022723"/>
    </source>
</evidence>
<dbReference type="Gene3D" id="3.20.20.120">
    <property type="entry name" value="Enolase-like C-terminal domain"/>
    <property type="match status" value="1"/>
</dbReference>
<keyword evidence="5" id="KW-0460">Magnesium</keyword>
<reference evidence="13" key="1">
    <citation type="journal article" date="2014" name="PLoS ONE">
        <title>Transcriptome-Based Identification of ABC Transporters in the Western Tarnished Plant Bug Lygus hesperus.</title>
        <authorList>
            <person name="Hull J.J."/>
            <person name="Chaney K."/>
            <person name="Geib S.M."/>
            <person name="Fabrick J.A."/>
            <person name="Brent C.S."/>
            <person name="Walsh D."/>
            <person name="Lavine L.C."/>
        </authorList>
    </citation>
    <scope>NUCLEOTIDE SEQUENCE</scope>
</reference>
<keyword evidence="4" id="KW-0479">Metal-binding</keyword>
<dbReference type="PANTHER" id="PTHR13794">
    <property type="entry name" value="ENOLASE SUPERFAMILY, MANDELATE RACEMASE"/>
    <property type="match status" value="1"/>
</dbReference>
<comment type="cofactor">
    <cofactor evidence="2">
        <name>Mg(2+)</name>
        <dbReference type="ChEBI" id="CHEBI:18420"/>
    </cofactor>
</comment>
<feature type="domain" description="Mandelate racemase/muconate lactonizing enzyme C-terminal" evidence="10">
    <location>
        <begin position="200"/>
        <end position="296"/>
    </location>
</feature>
<dbReference type="AlphaFoldDB" id="A0A0A9W9Y6"/>
<evidence type="ECO:0000256" key="6">
    <source>
        <dbReference type="ARBA" id="ARBA00023239"/>
    </source>
</evidence>
<dbReference type="InterPro" id="IPR034610">
    <property type="entry name" value="L-fuconate_dehydratase"/>
</dbReference>
<evidence type="ECO:0000259" key="10">
    <source>
        <dbReference type="SMART" id="SM00922"/>
    </source>
</evidence>
<accession>A0A0A9W9Y6</accession>
<dbReference type="Gene3D" id="3.30.390.10">
    <property type="entry name" value="Enolase-like, N-terminal domain"/>
    <property type="match status" value="1"/>
</dbReference>
<dbReference type="GO" id="GO:0050023">
    <property type="term" value="F:L-fuconate dehydratase activity"/>
    <property type="evidence" value="ECO:0007669"/>
    <property type="project" value="UniProtKB-EC"/>
</dbReference>
<dbReference type="Pfam" id="PF02746">
    <property type="entry name" value="MR_MLE_N"/>
    <property type="match status" value="1"/>
</dbReference>
<evidence type="ECO:0000256" key="5">
    <source>
        <dbReference type="ARBA" id="ARBA00022842"/>
    </source>
</evidence>
<dbReference type="InterPro" id="IPR029017">
    <property type="entry name" value="Enolase-like_N"/>
</dbReference>
<dbReference type="EC" id="4.2.1.68" evidence="3"/>
<dbReference type="CDD" id="cd03324">
    <property type="entry name" value="rTSbeta_L-fuconate_dehydratase"/>
    <property type="match status" value="1"/>
</dbReference>
<sequence>MGRQVKITSVEVKDIRFPTSLQHDGSDAMHTNPDYSCAYVILNTDSEHKGYGLTFTCGNGTEIVVAGINAMKNWVVGKQAYDIFNDFATFWRKLTSDSQLRWIGPEKGVMHLATAAVINALWDLWGRLEGKPVWKLLSDMTPEQLVSTIDFRYITDVVTEKEAIEMLRKDQPMRAQREKELLANGYPAYTTQVGWLGYSDAKIKTLCKKYLDQGFTTFKVKVGQNLENDKQRCRMVRECIGWENTLMVDANQVWGVQEAIDWMIELKEFKPLWIEEPTSPDDILGHATIAKALEPHGIKVATGEMCANRIMFKQFLQQNALQYCQIDSARIGGVNEILSVYLMARKLNVKVCPHAGGVGLCEMVQHLQFWDYICLNGDKTGKWIEYVDQQHEHFKVPTNVQNAAYIPPLAPGYNTEMFEATLKDNEYPKGKVWQELIKQGKHYDPS</sequence>
<keyword evidence="6" id="KW-0456">Lyase</keyword>
<reference evidence="13" key="2">
    <citation type="submission" date="2014-07" db="EMBL/GenBank/DDBJ databases">
        <authorList>
            <person name="Hull J."/>
        </authorList>
    </citation>
    <scope>NUCLEOTIDE SEQUENCE</scope>
</reference>
<dbReference type="SFLD" id="SFLDS00001">
    <property type="entry name" value="Enolase"/>
    <property type="match status" value="1"/>
</dbReference>
<dbReference type="PANTHER" id="PTHR13794:SF58">
    <property type="entry name" value="MITOCHONDRIAL ENOLASE SUPERFAMILY MEMBER 1"/>
    <property type="match status" value="1"/>
</dbReference>
<dbReference type="InterPro" id="IPR018110">
    <property type="entry name" value="Mandel_Rmase/mucon_lact_enz_CS"/>
</dbReference>
<dbReference type="SFLD" id="SFLDF00111">
    <property type="entry name" value="L-fuconate_dehydratase"/>
    <property type="match status" value="1"/>
</dbReference>
<dbReference type="SUPFAM" id="SSF54826">
    <property type="entry name" value="Enolase N-terminal domain-like"/>
    <property type="match status" value="1"/>
</dbReference>
<dbReference type="FunFam" id="3.20.20.120:FF:000007">
    <property type="entry name" value="Mitochondrial enolase superfamily member 1"/>
    <property type="match status" value="1"/>
</dbReference>
<dbReference type="InterPro" id="IPR036849">
    <property type="entry name" value="Enolase-like_C_sf"/>
</dbReference>
<dbReference type="InterPro" id="IPR029065">
    <property type="entry name" value="Enolase_C-like"/>
</dbReference>
<comment type="catalytic activity">
    <reaction evidence="1">
        <text>L-fuconate = 2-dehydro-3-deoxy-L-fuconate + H2O</text>
        <dbReference type="Rhea" id="RHEA:22772"/>
        <dbReference type="ChEBI" id="CHEBI:15377"/>
        <dbReference type="ChEBI" id="CHEBI:21291"/>
        <dbReference type="ChEBI" id="CHEBI:37448"/>
        <dbReference type="EC" id="4.2.1.68"/>
    </reaction>
</comment>
<dbReference type="EMBL" id="GBHO01041965">
    <property type="protein sequence ID" value="JAG01639.1"/>
    <property type="molecule type" value="Transcribed_RNA"/>
</dbReference>
<dbReference type="SMART" id="SM00922">
    <property type="entry name" value="MR_MLE"/>
    <property type="match status" value="1"/>
</dbReference>
<protein>
    <recommendedName>
        <fullName evidence="8">Mitochondrial enolase superfamily member 1</fullName>
        <ecNumber evidence="3">4.2.1.68</ecNumber>
    </recommendedName>
    <alternativeName>
        <fullName evidence="9">L-fuconate dehydratase</fullName>
    </alternativeName>
</protein>
<dbReference type="PROSITE" id="PS00909">
    <property type="entry name" value="MR_MLE_2"/>
    <property type="match status" value="1"/>
</dbReference>
<comment type="similarity">
    <text evidence="7">Belongs to the mandelate racemase/muconate lactonizing enzyme family. ENOSF1 subfamily.</text>
</comment>
<evidence type="ECO:0000313" key="13">
    <source>
        <dbReference type="EMBL" id="JAG01640.1"/>
    </source>
</evidence>
<dbReference type="EMBL" id="GBHO01041964">
    <property type="protein sequence ID" value="JAG01640.1"/>
    <property type="molecule type" value="Transcribed_RNA"/>
</dbReference>
<evidence type="ECO:0000313" key="11">
    <source>
        <dbReference type="EMBL" id="JAG01638.1"/>
    </source>
</evidence>
<dbReference type="GO" id="GO:0000287">
    <property type="term" value="F:magnesium ion binding"/>
    <property type="evidence" value="ECO:0007669"/>
    <property type="project" value="TreeGrafter"/>
</dbReference>
<evidence type="ECO:0000256" key="7">
    <source>
        <dbReference type="ARBA" id="ARBA00061144"/>
    </source>
</evidence>
<evidence type="ECO:0000256" key="3">
    <source>
        <dbReference type="ARBA" id="ARBA00013142"/>
    </source>
</evidence>
<name>A0A0A9W9Y6_LYGHE</name>
<gene>
    <name evidence="13" type="primary">ENOSF1_1</name>
    <name evidence="11" type="synonym">ENOSF1_0</name>
    <name evidence="12" type="synonym">ENOSF1_2</name>
    <name evidence="13" type="ORF">CM83_71060</name>
    <name evidence="12" type="ORF">CM83_71063</name>
    <name evidence="11" type="ORF">CM83_71066</name>
</gene>
<dbReference type="SUPFAM" id="SSF51604">
    <property type="entry name" value="Enolase C-terminal domain-like"/>
    <property type="match status" value="1"/>
</dbReference>
<dbReference type="InterPro" id="IPR046945">
    <property type="entry name" value="RHMD-like"/>
</dbReference>
<dbReference type="GO" id="GO:0016052">
    <property type="term" value="P:carbohydrate catabolic process"/>
    <property type="evidence" value="ECO:0007669"/>
    <property type="project" value="InterPro"/>
</dbReference>
<dbReference type="Pfam" id="PF13378">
    <property type="entry name" value="MR_MLE_C"/>
    <property type="match status" value="1"/>
</dbReference>
<evidence type="ECO:0000313" key="12">
    <source>
        <dbReference type="EMBL" id="JAG01639.1"/>
    </source>
</evidence>
<evidence type="ECO:0000256" key="8">
    <source>
        <dbReference type="ARBA" id="ARBA00073815"/>
    </source>
</evidence>
<organism evidence="13">
    <name type="scientific">Lygus hesperus</name>
    <name type="common">Western plant bug</name>
    <dbReference type="NCBI Taxonomy" id="30085"/>
    <lineage>
        <taxon>Eukaryota</taxon>
        <taxon>Metazoa</taxon>
        <taxon>Ecdysozoa</taxon>
        <taxon>Arthropoda</taxon>
        <taxon>Hexapoda</taxon>
        <taxon>Insecta</taxon>
        <taxon>Pterygota</taxon>
        <taxon>Neoptera</taxon>
        <taxon>Paraneoptera</taxon>
        <taxon>Hemiptera</taxon>
        <taxon>Heteroptera</taxon>
        <taxon>Panheteroptera</taxon>
        <taxon>Cimicomorpha</taxon>
        <taxon>Miridae</taxon>
        <taxon>Mirini</taxon>
        <taxon>Lygus</taxon>
    </lineage>
</organism>
<proteinExistence type="inferred from homology"/>